<dbReference type="EMBL" id="JXCZ01000039">
    <property type="protein sequence ID" value="KOY78710.1"/>
    <property type="molecule type" value="Genomic_DNA"/>
</dbReference>
<evidence type="ECO:0000313" key="1">
    <source>
        <dbReference type="EMBL" id="KOY78710.1"/>
    </source>
</evidence>
<gene>
    <name evidence="1" type="ORF">RZ72_02080</name>
</gene>
<name>A0A0M9DEI2_9LACO</name>
<reference evidence="1 2" key="1">
    <citation type="journal article" date="2015" name="Genome Biol. Evol.">
        <title>Functionally Structured Genomes in Lactobacillus kunkeei Colonizing the Honey Crop and Food Products of Honeybees and Stingless Bees.</title>
        <authorList>
            <person name="Tamarit D."/>
            <person name="Ellegaard K.M."/>
            <person name="Wikander J."/>
            <person name="Olofsson T."/>
            <person name="Vasquez A."/>
            <person name="Andersson S.G."/>
        </authorList>
    </citation>
    <scope>NUCLEOTIDE SEQUENCE [LARGE SCALE GENOMIC DNA]</scope>
    <source>
        <strain evidence="1 2">LAla</strain>
    </source>
</reference>
<comment type="caution">
    <text evidence="1">The sequence shown here is derived from an EMBL/GenBank/DDBJ whole genome shotgun (WGS) entry which is preliminary data.</text>
</comment>
<protein>
    <recommendedName>
        <fullName evidence="3">DNA-directed RNA polymerase beta subunit</fullName>
    </recommendedName>
</protein>
<organism evidence="1 2">
    <name type="scientific">Apilactobacillus kunkeei</name>
    <dbReference type="NCBI Taxonomy" id="148814"/>
    <lineage>
        <taxon>Bacteria</taxon>
        <taxon>Bacillati</taxon>
        <taxon>Bacillota</taxon>
        <taxon>Bacilli</taxon>
        <taxon>Lactobacillales</taxon>
        <taxon>Lactobacillaceae</taxon>
        <taxon>Apilactobacillus</taxon>
    </lineage>
</organism>
<dbReference type="RefSeq" id="WP_053796944.1">
    <property type="nucleotide sequence ID" value="NZ_JXCZ01000039.1"/>
</dbReference>
<accession>A0A0M9DEI2</accession>
<sequence length="119" mass="14055">MLNHYIDDKTVQNFFDYYYHDRGMLKWQGFMLSDHVSALRKEHKEAFDDSFMYMDFQSVNEELEHKGKNHVKTEVTYVNDDGNKSVINGIVMNLQPNQVTIMTEDSEMVLSIQQILIVQ</sequence>
<evidence type="ECO:0000313" key="2">
    <source>
        <dbReference type="Proteomes" id="UP000037749"/>
    </source>
</evidence>
<evidence type="ECO:0008006" key="3">
    <source>
        <dbReference type="Google" id="ProtNLM"/>
    </source>
</evidence>
<proteinExistence type="predicted"/>
<dbReference type="PATRIC" id="fig|148814.9.peg.1237"/>
<dbReference type="AlphaFoldDB" id="A0A0M9DEI2"/>
<dbReference type="Proteomes" id="UP000037749">
    <property type="component" value="Unassembled WGS sequence"/>
</dbReference>